<accession>A0A810KYH7</accession>
<evidence type="ECO:0000313" key="2">
    <source>
        <dbReference type="Proteomes" id="UP000680750"/>
    </source>
</evidence>
<proteinExistence type="predicted"/>
<evidence type="ECO:0000313" key="1">
    <source>
        <dbReference type="EMBL" id="BCJ27957.1"/>
    </source>
</evidence>
<gene>
    <name evidence="1" type="ORF">Asera_20650</name>
</gene>
<dbReference type="EMBL" id="AP023354">
    <property type="protein sequence ID" value="BCJ27957.1"/>
    <property type="molecule type" value="Genomic_DNA"/>
</dbReference>
<dbReference type="KEGG" id="aser:Asera_20650"/>
<protein>
    <submittedName>
        <fullName evidence="1">Uncharacterized protein</fullName>
    </submittedName>
</protein>
<dbReference type="AlphaFoldDB" id="A0A810KYH7"/>
<dbReference type="Proteomes" id="UP000680750">
    <property type="component" value="Chromosome"/>
</dbReference>
<keyword evidence="2" id="KW-1185">Reference proteome</keyword>
<name>A0A810KYH7_9ACTN</name>
<sequence length="87" mass="9581">MTAADTWAARLWRLRVPDVRTKGTAVTVRLDANETDARIWLAVGSGHRRMPLTLPEAWAVVKLLAEAVDFTGDPPPFVARTVTPTTK</sequence>
<reference evidence="1" key="1">
    <citation type="submission" date="2020-08" db="EMBL/GenBank/DDBJ databases">
        <title>Whole genome shotgun sequence of Actinocatenispora sera NBRC 101916.</title>
        <authorList>
            <person name="Komaki H."/>
            <person name="Tamura T."/>
        </authorList>
    </citation>
    <scope>NUCLEOTIDE SEQUENCE</scope>
    <source>
        <strain evidence="1">NBRC 101916</strain>
    </source>
</reference>
<organism evidence="1 2">
    <name type="scientific">Actinocatenispora sera</name>
    <dbReference type="NCBI Taxonomy" id="390989"/>
    <lineage>
        <taxon>Bacteria</taxon>
        <taxon>Bacillati</taxon>
        <taxon>Actinomycetota</taxon>
        <taxon>Actinomycetes</taxon>
        <taxon>Micromonosporales</taxon>
        <taxon>Micromonosporaceae</taxon>
        <taxon>Actinocatenispora</taxon>
    </lineage>
</organism>